<evidence type="ECO:0000313" key="2">
    <source>
        <dbReference type="EMBL" id="NSL90498.1"/>
    </source>
</evidence>
<dbReference type="GO" id="GO:0016989">
    <property type="term" value="F:sigma factor antagonist activity"/>
    <property type="evidence" value="ECO:0007669"/>
    <property type="project" value="TreeGrafter"/>
</dbReference>
<dbReference type="Pfam" id="PF10099">
    <property type="entry name" value="RskA_C"/>
    <property type="match status" value="1"/>
</dbReference>
<dbReference type="InterPro" id="IPR018764">
    <property type="entry name" value="RskA_C"/>
</dbReference>
<dbReference type="InterPro" id="IPR051474">
    <property type="entry name" value="Anti-sigma-K/W_factor"/>
</dbReference>
<dbReference type="Proteomes" id="UP000281028">
    <property type="component" value="Unassembled WGS sequence"/>
</dbReference>
<dbReference type="GO" id="GO:0006417">
    <property type="term" value="P:regulation of translation"/>
    <property type="evidence" value="ECO:0007669"/>
    <property type="project" value="TreeGrafter"/>
</dbReference>
<reference evidence="2" key="1">
    <citation type="submission" date="2020-05" db="EMBL/GenBank/DDBJ databases">
        <title>Chitinophaga laudate sp. nov., isolated from a tropical peat swamp.</title>
        <authorList>
            <person name="Goh C.B.S."/>
            <person name="Lee M.S."/>
            <person name="Parimannan S."/>
            <person name="Pasbakhsh P."/>
            <person name="Yule C.M."/>
            <person name="Rajandas H."/>
            <person name="Loke S."/>
            <person name="Croft L."/>
            <person name="Tan J.B.L."/>
        </authorList>
    </citation>
    <scope>NUCLEOTIDE SEQUENCE</scope>
    <source>
        <strain evidence="2">Mgbs1</strain>
    </source>
</reference>
<sequence length="282" mass="31763">MDAQYFISSGLIELYAAGMASEQEVQELEAAMRQFPEVAAAVETYRRNMEEYVSLQRLTPEAAVKTSLFNQINNEPDLQDSLQKTDQQMQQPKLVSMTETKSLSWKWIAAASAALLIGSLILNYVFFNRYKEFKEYKDKYQSLLLSQNSILSKENLYKTRLEQMQQSLDVIQDPDVMKVKMPGTKAFPEAMATVFWNQSSKQVYVKVNKLPEPAADKQYQLWAIVDGKPVSMGVFEMGDTAQLLQKMQITGAAQMFAVTLEKKGGAAAPTMEQMYVAGKVPG</sequence>
<evidence type="ECO:0000313" key="3">
    <source>
        <dbReference type="Proteomes" id="UP000281028"/>
    </source>
</evidence>
<dbReference type="GO" id="GO:0005886">
    <property type="term" value="C:plasma membrane"/>
    <property type="evidence" value="ECO:0007669"/>
    <property type="project" value="InterPro"/>
</dbReference>
<dbReference type="RefSeq" id="WP_127043772.1">
    <property type="nucleotide sequence ID" value="NZ_JAABOK010000005.1"/>
</dbReference>
<dbReference type="OrthoDB" id="1420916at2"/>
<name>A0A3S1AXG8_9BACT</name>
<evidence type="ECO:0000259" key="1">
    <source>
        <dbReference type="Pfam" id="PF10099"/>
    </source>
</evidence>
<accession>A0A3S1AXG8</accession>
<proteinExistence type="predicted"/>
<organism evidence="2 3">
    <name type="scientific">Chitinophaga solisilvae</name>
    <dbReference type="NCBI Taxonomy" id="1233460"/>
    <lineage>
        <taxon>Bacteria</taxon>
        <taxon>Pseudomonadati</taxon>
        <taxon>Bacteroidota</taxon>
        <taxon>Chitinophagia</taxon>
        <taxon>Chitinophagales</taxon>
        <taxon>Chitinophagaceae</taxon>
        <taxon>Chitinophaga</taxon>
    </lineage>
</organism>
<dbReference type="PANTHER" id="PTHR37461">
    <property type="entry name" value="ANTI-SIGMA-K FACTOR RSKA"/>
    <property type="match status" value="1"/>
</dbReference>
<feature type="domain" description="Anti-sigma K factor RskA C-terminal" evidence="1">
    <location>
        <begin position="109"/>
        <end position="270"/>
    </location>
</feature>
<dbReference type="PANTHER" id="PTHR37461:SF1">
    <property type="entry name" value="ANTI-SIGMA-K FACTOR RSKA"/>
    <property type="match status" value="1"/>
</dbReference>
<keyword evidence="3" id="KW-1185">Reference proteome</keyword>
<protein>
    <submittedName>
        <fullName evidence="2">Anti-sigma factor</fullName>
    </submittedName>
</protein>
<dbReference type="EMBL" id="RIAR02000001">
    <property type="protein sequence ID" value="NSL90498.1"/>
    <property type="molecule type" value="Genomic_DNA"/>
</dbReference>
<dbReference type="AlphaFoldDB" id="A0A3S1AXG8"/>
<gene>
    <name evidence="2" type="ORF">ECE50_026985</name>
</gene>
<comment type="caution">
    <text evidence="2">The sequence shown here is derived from an EMBL/GenBank/DDBJ whole genome shotgun (WGS) entry which is preliminary data.</text>
</comment>